<evidence type="ECO:0000256" key="10">
    <source>
        <dbReference type="ARBA" id="ARBA00023303"/>
    </source>
</evidence>
<feature type="domain" description="Ionotropic glutamate receptor C-terminal" evidence="14">
    <location>
        <begin position="34"/>
        <end position="417"/>
    </location>
</feature>
<gene>
    <name evidence="16" type="ORF">RRG08_049971</name>
</gene>
<keyword evidence="3 12" id="KW-0812">Transmembrane</keyword>
<keyword evidence="10" id="KW-0407">Ion channel</keyword>
<dbReference type="GO" id="GO:0016020">
    <property type="term" value="C:membrane"/>
    <property type="evidence" value="ECO:0007669"/>
    <property type="project" value="UniProtKB-SubCell"/>
</dbReference>
<name>A0AAE1ECX1_9GAST</name>
<dbReference type="Pfam" id="PF10613">
    <property type="entry name" value="Lig_chan-Glu_bd"/>
    <property type="match status" value="1"/>
</dbReference>
<keyword evidence="7" id="KW-0675">Receptor</keyword>
<feature type="compositionally biased region" description="Polar residues" evidence="11">
    <location>
        <begin position="485"/>
        <end position="502"/>
    </location>
</feature>
<sequence length="510" mass="57344">MALYSIPSIFTRVGILSMLCTVVWTQTQKPKGKSVNVSSYLADPFLIQVMPDDSPNGPEYEGYIPDLLDELSILTDTEYTIVVNTDNHPGKRRANKTWGGVVGDVTSGRAQMGAGPITETGERRKDVDFSTPFMSFGPVVILQRPRKQVMGLQERLRRLFLPLSESVWYMSGLAWLVTSAVLYIISYVNPYDWRKLMKDKQATLREGESFTCLNTFWFTMSTLMWQGYTRGPRSLGARIVVTLWWLYVLTFIIMYIASMTNYLRLGPTPKQTQRYTYIQKVEDLARQTQLNYGVLENGSTQQMLKKMKATPFKRMYSTIMQWKSTVSSIESGVEKVRKSNSQDDEKPFALVAESAMAKYYTMKEPCDLYMVGDLTTIGTYAMVLPAGSPDLMDVDLGLLYLRESGKLRELENKWFSGVCTDFIMDSSSGSRIQLPPFYEVDLGTFSGALIMLGMGLVLGAIVTGLEIVVFKYAESGNKPKERRALNSSNPDQTKASGYTSAATMEPITDV</sequence>
<dbReference type="AlphaFoldDB" id="A0AAE1ECX1"/>
<feature type="region of interest" description="Disordered" evidence="11">
    <location>
        <begin position="480"/>
        <end position="510"/>
    </location>
</feature>
<feature type="chain" id="PRO_5042059002" evidence="13">
    <location>
        <begin position="26"/>
        <end position="510"/>
    </location>
</feature>
<evidence type="ECO:0000256" key="13">
    <source>
        <dbReference type="SAM" id="SignalP"/>
    </source>
</evidence>
<dbReference type="SMART" id="SM00918">
    <property type="entry name" value="Lig_chan-Glu_bd"/>
    <property type="match status" value="1"/>
</dbReference>
<evidence type="ECO:0000313" key="16">
    <source>
        <dbReference type="EMBL" id="KAK3802080.1"/>
    </source>
</evidence>
<keyword evidence="5" id="KW-0406">Ion transport</keyword>
<dbReference type="InterPro" id="IPR001320">
    <property type="entry name" value="Iontro_rcpt_C"/>
</dbReference>
<keyword evidence="9" id="KW-1071">Ligand-gated ion channel</keyword>
<evidence type="ECO:0000256" key="12">
    <source>
        <dbReference type="SAM" id="Phobius"/>
    </source>
</evidence>
<reference evidence="16" key="1">
    <citation type="journal article" date="2023" name="G3 (Bethesda)">
        <title>A reference genome for the long-term kleptoplast-retaining sea slug Elysia crispata morphotype clarki.</title>
        <authorList>
            <person name="Eastman K.E."/>
            <person name="Pendleton A.L."/>
            <person name="Shaikh M.A."/>
            <person name="Suttiyut T."/>
            <person name="Ogas R."/>
            <person name="Tomko P."/>
            <person name="Gavelis G."/>
            <person name="Widhalm J.R."/>
            <person name="Wisecaver J.H."/>
        </authorList>
    </citation>
    <scope>NUCLEOTIDE SEQUENCE</scope>
    <source>
        <strain evidence="16">ECLA1</strain>
    </source>
</reference>
<evidence type="ECO:0000256" key="5">
    <source>
        <dbReference type="ARBA" id="ARBA00023065"/>
    </source>
</evidence>
<dbReference type="Gene3D" id="3.40.190.10">
    <property type="entry name" value="Periplasmic binding protein-like II"/>
    <property type="match status" value="1"/>
</dbReference>
<evidence type="ECO:0000256" key="1">
    <source>
        <dbReference type="ARBA" id="ARBA00004141"/>
    </source>
</evidence>
<protein>
    <submittedName>
        <fullName evidence="16">Uncharacterized protein</fullName>
    </submittedName>
</protein>
<evidence type="ECO:0000259" key="14">
    <source>
        <dbReference type="SMART" id="SM00079"/>
    </source>
</evidence>
<comment type="caution">
    <text evidence="16">The sequence shown here is derived from an EMBL/GenBank/DDBJ whole genome shotgun (WGS) entry which is preliminary data.</text>
</comment>
<dbReference type="InterPro" id="IPR015683">
    <property type="entry name" value="Ionotropic_Glu_rcpt"/>
</dbReference>
<evidence type="ECO:0000256" key="7">
    <source>
        <dbReference type="ARBA" id="ARBA00023170"/>
    </source>
</evidence>
<feature type="transmembrane region" description="Helical" evidence="12">
    <location>
        <begin position="208"/>
        <end position="228"/>
    </location>
</feature>
<feature type="transmembrane region" description="Helical" evidence="12">
    <location>
        <begin position="445"/>
        <end position="473"/>
    </location>
</feature>
<dbReference type="InterPro" id="IPR019594">
    <property type="entry name" value="Glu/Gly-bd"/>
</dbReference>
<dbReference type="PANTHER" id="PTHR18966">
    <property type="entry name" value="IONOTROPIC GLUTAMATE RECEPTOR"/>
    <property type="match status" value="1"/>
</dbReference>
<feature type="domain" description="Ionotropic glutamate receptor L-glutamate and glycine-binding" evidence="15">
    <location>
        <begin position="47"/>
        <end position="107"/>
    </location>
</feature>
<dbReference type="EMBL" id="JAWDGP010000265">
    <property type="protein sequence ID" value="KAK3802080.1"/>
    <property type="molecule type" value="Genomic_DNA"/>
</dbReference>
<keyword evidence="2" id="KW-0813">Transport</keyword>
<evidence type="ECO:0000256" key="2">
    <source>
        <dbReference type="ARBA" id="ARBA00022448"/>
    </source>
</evidence>
<feature type="transmembrane region" description="Helical" evidence="12">
    <location>
        <begin position="167"/>
        <end position="188"/>
    </location>
</feature>
<comment type="subcellular location">
    <subcellularLocation>
        <location evidence="1">Membrane</location>
        <topology evidence="1">Multi-pass membrane protein</topology>
    </subcellularLocation>
</comment>
<dbReference type="Proteomes" id="UP001283361">
    <property type="component" value="Unassembled WGS sequence"/>
</dbReference>
<proteinExistence type="predicted"/>
<dbReference type="SMART" id="SM00079">
    <property type="entry name" value="PBPe"/>
    <property type="match status" value="1"/>
</dbReference>
<keyword evidence="4 12" id="KW-1133">Transmembrane helix</keyword>
<keyword evidence="13" id="KW-0732">Signal</keyword>
<organism evidence="16 17">
    <name type="scientific">Elysia crispata</name>
    <name type="common">lettuce slug</name>
    <dbReference type="NCBI Taxonomy" id="231223"/>
    <lineage>
        <taxon>Eukaryota</taxon>
        <taxon>Metazoa</taxon>
        <taxon>Spiralia</taxon>
        <taxon>Lophotrochozoa</taxon>
        <taxon>Mollusca</taxon>
        <taxon>Gastropoda</taxon>
        <taxon>Heterobranchia</taxon>
        <taxon>Euthyneura</taxon>
        <taxon>Panpulmonata</taxon>
        <taxon>Sacoglossa</taxon>
        <taxon>Placobranchoidea</taxon>
        <taxon>Plakobranchidae</taxon>
        <taxon>Elysia</taxon>
    </lineage>
</organism>
<accession>A0AAE1ECX1</accession>
<evidence type="ECO:0000256" key="11">
    <source>
        <dbReference type="SAM" id="MobiDB-lite"/>
    </source>
</evidence>
<evidence type="ECO:0000256" key="6">
    <source>
        <dbReference type="ARBA" id="ARBA00023136"/>
    </source>
</evidence>
<keyword evidence="8" id="KW-0325">Glycoprotein</keyword>
<evidence type="ECO:0000256" key="8">
    <source>
        <dbReference type="ARBA" id="ARBA00023180"/>
    </source>
</evidence>
<dbReference type="Gene3D" id="1.10.287.70">
    <property type="match status" value="1"/>
</dbReference>
<evidence type="ECO:0000256" key="4">
    <source>
        <dbReference type="ARBA" id="ARBA00022989"/>
    </source>
</evidence>
<evidence type="ECO:0000259" key="15">
    <source>
        <dbReference type="SMART" id="SM00918"/>
    </source>
</evidence>
<keyword evidence="6 12" id="KW-0472">Membrane</keyword>
<feature type="transmembrane region" description="Helical" evidence="12">
    <location>
        <begin position="235"/>
        <end position="257"/>
    </location>
</feature>
<evidence type="ECO:0000256" key="9">
    <source>
        <dbReference type="ARBA" id="ARBA00023286"/>
    </source>
</evidence>
<dbReference type="GO" id="GO:0015276">
    <property type="term" value="F:ligand-gated monoatomic ion channel activity"/>
    <property type="evidence" value="ECO:0007669"/>
    <property type="project" value="InterPro"/>
</dbReference>
<keyword evidence="17" id="KW-1185">Reference proteome</keyword>
<dbReference type="Pfam" id="PF00060">
    <property type="entry name" value="Lig_chan"/>
    <property type="match status" value="1"/>
</dbReference>
<evidence type="ECO:0000313" key="17">
    <source>
        <dbReference type="Proteomes" id="UP001283361"/>
    </source>
</evidence>
<evidence type="ECO:0000256" key="3">
    <source>
        <dbReference type="ARBA" id="ARBA00022692"/>
    </source>
</evidence>
<feature type="signal peptide" evidence="13">
    <location>
        <begin position="1"/>
        <end position="25"/>
    </location>
</feature>
<dbReference type="SUPFAM" id="SSF53850">
    <property type="entry name" value="Periplasmic binding protein-like II"/>
    <property type="match status" value="1"/>
</dbReference>